<dbReference type="Gene3D" id="3.40.50.300">
    <property type="entry name" value="P-loop containing nucleotide triphosphate hydrolases"/>
    <property type="match status" value="1"/>
</dbReference>
<evidence type="ECO:0000313" key="5">
    <source>
        <dbReference type="EMBL" id="CAE2299116.1"/>
    </source>
</evidence>
<dbReference type="SUPFAM" id="SSF52540">
    <property type="entry name" value="P-loop containing nucleoside triphosphate hydrolases"/>
    <property type="match status" value="1"/>
</dbReference>
<proteinExistence type="predicted"/>
<feature type="region of interest" description="Disordered" evidence="4">
    <location>
        <begin position="196"/>
        <end position="215"/>
    </location>
</feature>
<dbReference type="InterPro" id="IPR027417">
    <property type="entry name" value="P-loop_NTPase"/>
</dbReference>
<organism evidence="5">
    <name type="scientific">Paramoeba aestuarina</name>
    <dbReference type="NCBI Taxonomy" id="180227"/>
    <lineage>
        <taxon>Eukaryota</taxon>
        <taxon>Amoebozoa</taxon>
        <taxon>Discosea</taxon>
        <taxon>Flabellinia</taxon>
        <taxon>Dactylopodida</taxon>
        <taxon>Paramoebidae</taxon>
        <taxon>Paramoeba</taxon>
    </lineage>
</organism>
<keyword evidence="3" id="KW-0449">Lipoprotein</keyword>
<dbReference type="InterPro" id="IPR050227">
    <property type="entry name" value="Rab"/>
</dbReference>
<dbReference type="Pfam" id="PF00071">
    <property type="entry name" value="Ras"/>
    <property type="match status" value="1"/>
</dbReference>
<name>A0A7S4NPE9_9EUKA</name>
<keyword evidence="1" id="KW-0547">Nucleotide-binding</keyword>
<dbReference type="SMART" id="SM00176">
    <property type="entry name" value="RAN"/>
    <property type="match status" value="1"/>
</dbReference>
<dbReference type="CDD" id="cd00154">
    <property type="entry name" value="Rab"/>
    <property type="match status" value="1"/>
</dbReference>
<dbReference type="SMART" id="SM00174">
    <property type="entry name" value="RHO"/>
    <property type="match status" value="1"/>
</dbReference>
<dbReference type="PROSITE" id="PS51421">
    <property type="entry name" value="RAS"/>
    <property type="match status" value="1"/>
</dbReference>
<keyword evidence="2" id="KW-0342">GTP-binding</keyword>
<evidence type="ECO:0000256" key="4">
    <source>
        <dbReference type="SAM" id="MobiDB-lite"/>
    </source>
</evidence>
<dbReference type="AlphaFoldDB" id="A0A7S4NPE9"/>
<evidence type="ECO:0000256" key="2">
    <source>
        <dbReference type="ARBA" id="ARBA00023134"/>
    </source>
</evidence>
<accession>A0A7S4NPE9</accession>
<dbReference type="NCBIfam" id="TIGR00231">
    <property type="entry name" value="small_GTP"/>
    <property type="match status" value="1"/>
</dbReference>
<dbReference type="GO" id="GO:0005525">
    <property type="term" value="F:GTP binding"/>
    <property type="evidence" value="ECO:0007669"/>
    <property type="project" value="UniProtKB-KW"/>
</dbReference>
<gene>
    <name evidence="5" type="ORF">NAES01612_LOCUS8401</name>
</gene>
<dbReference type="SMART" id="SM00175">
    <property type="entry name" value="RAB"/>
    <property type="match status" value="1"/>
</dbReference>
<dbReference type="EMBL" id="HBKR01012679">
    <property type="protein sequence ID" value="CAE2299116.1"/>
    <property type="molecule type" value="Transcribed_RNA"/>
</dbReference>
<evidence type="ECO:0000256" key="1">
    <source>
        <dbReference type="ARBA" id="ARBA00022741"/>
    </source>
</evidence>
<sequence length="215" mass="24956">MVDRSNLYGQPDIVFKLVLLGNVDVGKTSLFKRITMNKFDDTALEVDSKKIEILVQNKTSVKLLMHDTAGQERFRTLTSSYFRNADGVLVVYDLSQRSSFDDLEDLFYEGSRYCERAMKFLIANKLDLQQERVVKTEEGRHQSEQLGASHFFEVSAKTNENVEELVQTVAYELLQRKNQESRETFDDMTSDQVFIQPQNQNQPQMRQTENNKKCC</sequence>
<dbReference type="GO" id="GO:0003924">
    <property type="term" value="F:GTPase activity"/>
    <property type="evidence" value="ECO:0007669"/>
    <property type="project" value="InterPro"/>
</dbReference>
<evidence type="ECO:0008006" key="6">
    <source>
        <dbReference type="Google" id="ProtNLM"/>
    </source>
</evidence>
<protein>
    <recommendedName>
        <fullName evidence="6">Ras-related protein Rab-18</fullName>
    </recommendedName>
</protein>
<dbReference type="PROSITE" id="PS51419">
    <property type="entry name" value="RAB"/>
    <property type="match status" value="1"/>
</dbReference>
<reference evidence="5" key="1">
    <citation type="submission" date="2021-01" db="EMBL/GenBank/DDBJ databases">
        <authorList>
            <person name="Corre E."/>
            <person name="Pelletier E."/>
            <person name="Niang G."/>
            <person name="Scheremetjew M."/>
            <person name="Finn R."/>
            <person name="Kale V."/>
            <person name="Holt S."/>
            <person name="Cochrane G."/>
            <person name="Meng A."/>
            <person name="Brown T."/>
            <person name="Cohen L."/>
        </authorList>
    </citation>
    <scope>NUCLEOTIDE SEQUENCE</scope>
    <source>
        <strain evidence="5">SoJaBio B1-5/56/2</strain>
    </source>
</reference>
<dbReference type="SMART" id="SM00173">
    <property type="entry name" value="RAS"/>
    <property type="match status" value="1"/>
</dbReference>
<dbReference type="PRINTS" id="PR00449">
    <property type="entry name" value="RASTRNSFRMNG"/>
</dbReference>
<dbReference type="InterPro" id="IPR005225">
    <property type="entry name" value="Small_GTP-bd"/>
</dbReference>
<dbReference type="FunFam" id="3.40.50.300:FF:001329">
    <property type="entry name" value="Small GTP-binding protein, putative"/>
    <property type="match status" value="1"/>
</dbReference>
<evidence type="ECO:0000256" key="3">
    <source>
        <dbReference type="ARBA" id="ARBA00023288"/>
    </source>
</evidence>
<dbReference type="PANTHER" id="PTHR47977">
    <property type="entry name" value="RAS-RELATED PROTEIN RAB"/>
    <property type="match status" value="1"/>
</dbReference>
<dbReference type="InterPro" id="IPR001806">
    <property type="entry name" value="Small_GTPase"/>
</dbReference>